<name>A0ABU1Y701_9FLAO</name>
<evidence type="ECO:0000313" key="3">
    <source>
        <dbReference type="Proteomes" id="UP001269081"/>
    </source>
</evidence>
<feature type="signal peptide" evidence="1">
    <location>
        <begin position="1"/>
        <end position="24"/>
    </location>
</feature>
<keyword evidence="1" id="KW-0732">Signal</keyword>
<evidence type="ECO:0008006" key="4">
    <source>
        <dbReference type="Google" id="ProtNLM"/>
    </source>
</evidence>
<sequence>MKNRFFKPGLQIAAILIAAFGAFAFSQAPAKDASLAIVFGRMPVSCADTNIQCQTEDVGPLCKSGTTTLYEWDGSGCAQPLHKLPQ</sequence>
<feature type="chain" id="PRO_5046078626" description="DUF2282 domain-containing protein" evidence="1">
    <location>
        <begin position="25"/>
        <end position="86"/>
    </location>
</feature>
<keyword evidence="3" id="KW-1185">Reference proteome</keyword>
<dbReference type="RefSeq" id="WP_310280522.1">
    <property type="nucleotide sequence ID" value="NZ_JAVDWQ010000005.1"/>
</dbReference>
<gene>
    <name evidence="2" type="ORF">J2W48_001862</name>
</gene>
<evidence type="ECO:0000256" key="1">
    <source>
        <dbReference type="SAM" id="SignalP"/>
    </source>
</evidence>
<dbReference type="EMBL" id="JAVDWQ010000005">
    <property type="protein sequence ID" value="MDR7209923.1"/>
    <property type="molecule type" value="Genomic_DNA"/>
</dbReference>
<comment type="caution">
    <text evidence="2">The sequence shown here is derived from an EMBL/GenBank/DDBJ whole genome shotgun (WGS) entry which is preliminary data.</text>
</comment>
<dbReference type="Proteomes" id="UP001269081">
    <property type="component" value="Unassembled WGS sequence"/>
</dbReference>
<evidence type="ECO:0000313" key="2">
    <source>
        <dbReference type="EMBL" id="MDR7209923.1"/>
    </source>
</evidence>
<accession>A0ABU1Y701</accession>
<reference evidence="2 3" key="1">
    <citation type="submission" date="2023-07" db="EMBL/GenBank/DDBJ databases">
        <title>Sorghum-associated microbial communities from plants grown in Nebraska, USA.</title>
        <authorList>
            <person name="Schachtman D."/>
        </authorList>
    </citation>
    <scope>NUCLEOTIDE SEQUENCE [LARGE SCALE GENOMIC DNA]</scope>
    <source>
        <strain evidence="2 3">4129</strain>
    </source>
</reference>
<protein>
    <recommendedName>
        <fullName evidence="4">DUF2282 domain-containing protein</fullName>
    </recommendedName>
</protein>
<organism evidence="2 3">
    <name type="scientific">Flavobacterium piscis</name>
    <dbReference type="NCBI Taxonomy" id="1114874"/>
    <lineage>
        <taxon>Bacteria</taxon>
        <taxon>Pseudomonadati</taxon>
        <taxon>Bacteroidota</taxon>
        <taxon>Flavobacteriia</taxon>
        <taxon>Flavobacteriales</taxon>
        <taxon>Flavobacteriaceae</taxon>
        <taxon>Flavobacterium</taxon>
    </lineage>
</organism>
<proteinExistence type="predicted"/>